<dbReference type="AlphaFoldDB" id="A0A927A2E8"/>
<evidence type="ECO:0000313" key="3">
    <source>
        <dbReference type="Proteomes" id="UP000662185"/>
    </source>
</evidence>
<comment type="caution">
    <text evidence="2">The sequence shown here is derived from an EMBL/GenBank/DDBJ whole genome shotgun (WGS) entry which is preliminary data.</text>
</comment>
<dbReference type="RefSeq" id="WP_190562540.1">
    <property type="nucleotide sequence ID" value="NZ_JACJQU010000011.1"/>
</dbReference>
<evidence type="ECO:0000313" key="2">
    <source>
        <dbReference type="EMBL" id="MBD2295298.1"/>
    </source>
</evidence>
<organism evidence="2 3">
    <name type="scientific">Anabaena sphaerica FACHB-251</name>
    <dbReference type="NCBI Taxonomy" id="2692883"/>
    <lineage>
        <taxon>Bacteria</taxon>
        <taxon>Bacillati</taxon>
        <taxon>Cyanobacteriota</taxon>
        <taxon>Cyanophyceae</taxon>
        <taxon>Nostocales</taxon>
        <taxon>Nostocaceae</taxon>
        <taxon>Anabaena</taxon>
    </lineage>
</organism>
<reference evidence="3" key="1">
    <citation type="journal article" date="2020" name="ISME J.">
        <title>Comparative genomics reveals insights into cyanobacterial evolution and habitat adaptation.</title>
        <authorList>
            <person name="Chen M.Y."/>
            <person name="Teng W.K."/>
            <person name="Zhao L."/>
            <person name="Hu C.X."/>
            <person name="Zhou Y.K."/>
            <person name="Han B.P."/>
            <person name="Song L.R."/>
            <person name="Shu W.S."/>
        </authorList>
    </citation>
    <scope>NUCLEOTIDE SEQUENCE [LARGE SCALE GENOMIC DNA]</scope>
    <source>
        <strain evidence="3">FACHB-251</strain>
    </source>
</reference>
<dbReference type="Proteomes" id="UP000662185">
    <property type="component" value="Unassembled WGS sequence"/>
</dbReference>
<feature type="compositionally biased region" description="Polar residues" evidence="1">
    <location>
        <begin position="1"/>
        <end position="19"/>
    </location>
</feature>
<keyword evidence="3" id="KW-1185">Reference proteome</keyword>
<accession>A0A927A2E8</accession>
<evidence type="ECO:0000256" key="1">
    <source>
        <dbReference type="SAM" id="MobiDB-lite"/>
    </source>
</evidence>
<feature type="region of interest" description="Disordered" evidence="1">
    <location>
        <begin position="1"/>
        <end position="23"/>
    </location>
</feature>
<sequence>MSTSLTQSPNLFSSLATPTNPSPLILPTQQQIDQPMAGFCFQKSPCAKDVLYATMQ</sequence>
<protein>
    <submittedName>
        <fullName evidence="2">Uncharacterized protein</fullName>
    </submittedName>
</protein>
<dbReference type="EMBL" id="JACJQU010000011">
    <property type="protein sequence ID" value="MBD2295298.1"/>
    <property type="molecule type" value="Genomic_DNA"/>
</dbReference>
<name>A0A927A2E8_9NOST</name>
<gene>
    <name evidence="2" type="ORF">H6G06_17905</name>
</gene>
<proteinExistence type="predicted"/>